<protein>
    <submittedName>
        <fullName evidence="1">Uncharacterized protein</fullName>
    </submittedName>
</protein>
<reference evidence="1" key="1">
    <citation type="submission" date="2018-05" db="EMBL/GenBank/DDBJ databases">
        <authorList>
            <person name="Lanie J.A."/>
            <person name="Ng W.-L."/>
            <person name="Kazmierczak K.M."/>
            <person name="Andrzejewski T.M."/>
            <person name="Davidsen T.M."/>
            <person name="Wayne K.J."/>
            <person name="Tettelin H."/>
            <person name="Glass J.I."/>
            <person name="Rusch D."/>
            <person name="Podicherti R."/>
            <person name="Tsui H.-C.T."/>
            <person name="Winkler M.E."/>
        </authorList>
    </citation>
    <scope>NUCLEOTIDE SEQUENCE</scope>
</reference>
<sequence length="92" mass="10566">MLTSYAASTIFRFGLPHEPPAIQPALCFRSLLHRQVDLCHTSQGSNSHRRLFQAGIWRAQVGQRNTHSRMNTRYCLGWVTAHPQSVFRFCPL</sequence>
<name>A0A382V9B6_9ZZZZ</name>
<proteinExistence type="predicted"/>
<gene>
    <name evidence="1" type="ORF">METZ01_LOCUS395928</name>
</gene>
<accession>A0A382V9B6</accession>
<evidence type="ECO:0000313" key="1">
    <source>
        <dbReference type="EMBL" id="SVD43074.1"/>
    </source>
</evidence>
<dbReference type="AlphaFoldDB" id="A0A382V9B6"/>
<organism evidence="1">
    <name type="scientific">marine metagenome</name>
    <dbReference type="NCBI Taxonomy" id="408172"/>
    <lineage>
        <taxon>unclassified sequences</taxon>
        <taxon>metagenomes</taxon>
        <taxon>ecological metagenomes</taxon>
    </lineage>
</organism>
<dbReference type="EMBL" id="UINC01150165">
    <property type="protein sequence ID" value="SVD43074.1"/>
    <property type="molecule type" value="Genomic_DNA"/>
</dbReference>
<feature type="non-terminal residue" evidence="1">
    <location>
        <position position="92"/>
    </location>
</feature>